<feature type="region of interest" description="Disordered" evidence="4">
    <location>
        <begin position="1"/>
        <end position="96"/>
    </location>
</feature>
<dbReference type="SMART" id="SM00398">
    <property type="entry name" value="HMG"/>
    <property type="match status" value="1"/>
</dbReference>
<feature type="region of interest" description="Disordered" evidence="4">
    <location>
        <begin position="465"/>
        <end position="504"/>
    </location>
</feature>
<evidence type="ECO:0000313" key="7">
    <source>
        <dbReference type="Proteomes" id="UP000724874"/>
    </source>
</evidence>
<feature type="compositionally biased region" description="Low complexity" evidence="4">
    <location>
        <begin position="381"/>
        <end position="393"/>
    </location>
</feature>
<gene>
    <name evidence="6" type="ORF">CPB84DRAFT_1776927</name>
</gene>
<feature type="region of interest" description="Disordered" evidence="4">
    <location>
        <begin position="372"/>
        <end position="442"/>
    </location>
</feature>
<evidence type="ECO:0000256" key="1">
    <source>
        <dbReference type="ARBA" id="ARBA00023125"/>
    </source>
</evidence>
<comment type="caution">
    <text evidence="6">The sequence shown here is derived from an EMBL/GenBank/DDBJ whole genome shotgun (WGS) entry which is preliminary data.</text>
</comment>
<feature type="domain" description="HMG box" evidence="5">
    <location>
        <begin position="94"/>
        <end position="163"/>
    </location>
</feature>
<feature type="compositionally biased region" description="Polar residues" evidence="4">
    <location>
        <begin position="316"/>
        <end position="354"/>
    </location>
</feature>
<evidence type="ECO:0000256" key="2">
    <source>
        <dbReference type="ARBA" id="ARBA00023242"/>
    </source>
</evidence>
<dbReference type="PROSITE" id="PS50118">
    <property type="entry name" value="HMG_BOX_2"/>
    <property type="match status" value="1"/>
</dbReference>
<feature type="compositionally biased region" description="Basic and acidic residues" evidence="4">
    <location>
        <begin position="155"/>
        <end position="164"/>
    </location>
</feature>
<dbReference type="GO" id="GO:0000978">
    <property type="term" value="F:RNA polymerase II cis-regulatory region sequence-specific DNA binding"/>
    <property type="evidence" value="ECO:0007669"/>
    <property type="project" value="TreeGrafter"/>
</dbReference>
<feature type="region of interest" description="Disordered" evidence="4">
    <location>
        <begin position="155"/>
        <end position="226"/>
    </location>
</feature>
<feature type="compositionally biased region" description="Polar residues" evidence="4">
    <location>
        <begin position="26"/>
        <end position="66"/>
    </location>
</feature>
<dbReference type="InterPro" id="IPR036910">
    <property type="entry name" value="HMG_box_dom_sf"/>
</dbReference>
<keyword evidence="2 3" id="KW-0539">Nucleus</keyword>
<feature type="compositionally biased region" description="Basic and acidic residues" evidence="4">
    <location>
        <begin position="304"/>
        <end position="315"/>
    </location>
</feature>
<feature type="compositionally biased region" description="Polar residues" evidence="4">
    <location>
        <begin position="294"/>
        <end position="303"/>
    </location>
</feature>
<protein>
    <recommendedName>
        <fullName evidence="5">HMG box domain-containing protein</fullName>
    </recommendedName>
</protein>
<keyword evidence="7" id="KW-1185">Reference proteome</keyword>
<name>A0A9P5TNP3_GYMJU</name>
<dbReference type="InterPro" id="IPR051356">
    <property type="entry name" value="SOX/SOX-like_TF"/>
</dbReference>
<evidence type="ECO:0000256" key="4">
    <source>
        <dbReference type="SAM" id="MobiDB-lite"/>
    </source>
</evidence>
<organism evidence="6 7">
    <name type="scientific">Gymnopilus junonius</name>
    <name type="common">Spectacular rustgill mushroom</name>
    <name type="synonym">Gymnopilus spectabilis subsp. junonius</name>
    <dbReference type="NCBI Taxonomy" id="109634"/>
    <lineage>
        <taxon>Eukaryota</taxon>
        <taxon>Fungi</taxon>
        <taxon>Dikarya</taxon>
        <taxon>Basidiomycota</taxon>
        <taxon>Agaricomycotina</taxon>
        <taxon>Agaricomycetes</taxon>
        <taxon>Agaricomycetidae</taxon>
        <taxon>Agaricales</taxon>
        <taxon>Agaricineae</taxon>
        <taxon>Hymenogastraceae</taxon>
        <taxon>Gymnopilus</taxon>
    </lineage>
</organism>
<dbReference type="GO" id="GO:0005634">
    <property type="term" value="C:nucleus"/>
    <property type="evidence" value="ECO:0007669"/>
    <property type="project" value="UniProtKB-UniRule"/>
</dbReference>
<sequence length="702" mass="76826">MLLDRGQDLVNENVEKDAMPPLVDNPSPNYTFSSGMTPLSFTSTPAPSATQDASPQPSMSLVSSPAASPISEDPPPTNVIHPRPHGKKRDPTHIPRPPNAFILFRCAFIKEQNIPGKVEGNHSRLSKIIGLCWKQLPPEEREKWEAKAVQAQADHRAQYPDWRFRPASNALPKSKGKDGGGSVTSRRRSVRSRDAEEEDGDVDNSGRSDVRGKRKERGSGKATSTRPLSLEEIRCAKIAGFVAEGLKGDDLEIAVKEWDGMHKMAKTSSKAPKSKGRGNQPASSTTHVRPRSDVASTSRPSEGSSKRISSEKFSERTASTDTHSSPTLTLDSSPKLDTSEATDPNSSKSVANQANATTLFDVPLTHMFRRSLSTPLSNNRPSQSQSSSEPSESSADEISPTSAEPGPISWGSHNTLVLQEPEPTGTHNHSRHDSIPFPMSSKSATFDGLHQLTWQEAENQRRIEEVQGPDSWWGQRSQATDPRFAYSQPRDQHNPSSSSSNVIGYGVPSGGTRFNSGYVEQYGTFESAQESNQRFEWGSSANSRPNVVTVVEDPYKDDCNANDNPPAIISPPPPLPHSLSSDYYQSRMPPPQTSPSFPSSSFSTLTGWAGDYKYQSSNVRSWPSNNAPPPVSSASPPGWYDHGGTWGASRSELHHPHLSMDSSDWDRIEHRAASDPHLQSEPPRQLDFLTELRRLHGGNNQS</sequence>
<dbReference type="PANTHER" id="PTHR45789:SF2">
    <property type="entry name" value="FI18025P1"/>
    <property type="match status" value="1"/>
</dbReference>
<dbReference type="Pfam" id="PF00505">
    <property type="entry name" value="HMG_box"/>
    <property type="match status" value="1"/>
</dbReference>
<dbReference type="EMBL" id="JADNYJ010000039">
    <property type="protein sequence ID" value="KAF8901887.1"/>
    <property type="molecule type" value="Genomic_DNA"/>
</dbReference>
<dbReference type="Proteomes" id="UP000724874">
    <property type="component" value="Unassembled WGS sequence"/>
</dbReference>
<dbReference type="PANTHER" id="PTHR45789">
    <property type="entry name" value="FI18025P1"/>
    <property type="match status" value="1"/>
</dbReference>
<dbReference type="AlphaFoldDB" id="A0A9P5TNP3"/>
<feature type="region of interest" description="Disordered" evidence="4">
    <location>
        <begin position="559"/>
        <end position="579"/>
    </location>
</feature>
<reference evidence="6" key="1">
    <citation type="submission" date="2020-11" db="EMBL/GenBank/DDBJ databases">
        <authorList>
            <consortium name="DOE Joint Genome Institute"/>
            <person name="Ahrendt S."/>
            <person name="Riley R."/>
            <person name="Andreopoulos W."/>
            <person name="LaButti K."/>
            <person name="Pangilinan J."/>
            <person name="Ruiz-duenas F.J."/>
            <person name="Barrasa J.M."/>
            <person name="Sanchez-Garcia M."/>
            <person name="Camarero S."/>
            <person name="Miyauchi S."/>
            <person name="Serrano A."/>
            <person name="Linde D."/>
            <person name="Babiker R."/>
            <person name="Drula E."/>
            <person name="Ayuso-Fernandez I."/>
            <person name="Pacheco R."/>
            <person name="Padilla G."/>
            <person name="Ferreira P."/>
            <person name="Barriuso J."/>
            <person name="Kellner H."/>
            <person name="Castanera R."/>
            <person name="Alfaro M."/>
            <person name="Ramirez L."/>
            <person name="Pisabarro A.G."/>
            <person name="Kuo A."/>
            <person name="Tritt A."/>
            <person name="Lipzen A."/>
            <person name="He G."/>
            <person name="Yan M."/>
            <person name="Ng V."/>
            <person name="Cullen D."/>
            <person name="Martin F."/>
            <person name="Rosso M.-N."/>
            <person name="Henrissat B."/>
            <person name="Hibbett D."/>
            <person name="Martinez A.T."/>
            <person name="Grigoriev I.V."/>
        </authorList>
    </citation>
    <scope>NUCLEOTIDE SEQUENCE</scope>
    <source>
        <strain evidence="6">AH 44721</strain>
    </source>
</reference>
<keyword evidence="1 3" id="KW-0238">DNA-binding</keyword>
<dbReference type="InterPro" id="IPR009071">
    <property type="entry name" value="HMG_box_dom"/>
</dbReference>
<dbReference type="GO" id="GO:0000981">
    <property type="term" value="F:DNA-binding transcription factor activity, RNA polymerase II-specific"/>
    <property type="evidence" value="ECO:0007669"/>
    <property type="project" value="TreeGrafter"/>
</dbReference>
<dbReference type="Gene3D" id="1.10.30.10">
    <property type="entry name" value="High mobility group box domain"/>
    <property type="match status" value="1"/>
</dbReference>
<dbReference type="OrthoDB" id="6247875at2759"/>
<feature type="DNA-binding region" description="HMG box" evidence="3">
    <location>
        <begin position="94"/>
        <end position="163"/>
    </location>
</feature>
<evidence type="ECO:0000256" key="3">
    <source>
        <dbReference type="PROSITE-ProRule" id="PRU00267"/>
    </source>
</evidence>
<feature type="region of interest" description="Disordered" evidence="4">
    <location>
        <begin position="263"/>
        <end position="354"/>
    </location>
</feature>
<evidence type="ECO:0000259" key="5">
    <source>
        <dbReference type="PROSITE" id="PS50118"/>
    </source>
</evidence>
<proteinExistence type="predicted"/>
<dbReference type="CDD" id="cd01389">
    <property type="entry name" value="HMG-box_ROX1-like"/>
    <property type="match status" value="1"/>
</dbReference>
<evidence type="ECO:0000313" key="6">
    <source>
        <dbReference type="EMBL" id="KAF8901887.1"/>
    </source>
</evidence>
<dbReference type="SUPFAM" id="SSF47095">
    <property type="entry name" value="HMG-box"/>
    <property type="match status" value="1"/>
</dbReference>
<accession>A0A9P5TNP3</accession>